<gene>
    <name evidence="2" type="ORF">C882_3050</name>
</gene>
<dbReference type="InterPro" id="IPR001509">
    <property type="entry name" value="Epimerase_deHydtase"/>
</dbReference>
<protein>
    <submittedName>
        <fullName evidence="2">NAD-dependent epimerase/dehydratase</fullName>
    </submittedName>
</protein>
<dbReference type="GO" id="GO:0044877">
    <property type="term" value="F:protein-containing complex binding"/>
    <property type="evidence" value="ECO:0007669"/>
    <property type="project" value="TreeGrafter"/>
</dbReference>
<dbReference type="RefSeq" id="WP_009539247.1">
    <property type="nucleotide sequence ID" value="NZ_ANHY01000004.1"/>
</dbReference>
<dbReference type="InterPro" id="IPR036291">
    <property type="entry name" value="NAD(P)-bd_dom_sf"/>
</dbReference>
<dbReference type="AlphaFoldDB" id="K9HUQ2"/>
<organism evidence="2 3">
    <name type="scientific">Caenispirillum salinarum AK4</name>
    <dbReference type="NCBI Taxonomy" id="1238182"/>
    <lineage>
        <taxon>Bacteria</taxon>
        <taxon>Pseudomonadati</taxon>
        <taxon>Pseudomonadota</taxon>
        <taxon>Alphaproteobacteria</taxon>
        <taxon>Rhodospirillales</taxon>
        <taxon>Novispirillaceae</taxon>
        <taxon>Caenispirillum</taxon>
    </lineage>
</organism>
<dbReference type="InterPro" id="IPR051207">
    <property type="entry name" value="ComplexI_NDUFA9_subunit"/>
</dbReference>
<dbReference type="OrthoDB" id="9776313at2"/>
<dbReference type="EMBL" id="ANHY01000004">
    <property type="protein sequence ID" value="EKV31986.1"/>
    <property type="molecule type" value="Genomic_DNA"/>
</dbReference>
<dbReference type="PANTHER" id="PTHR12126:SF11">
    <property type="entry name" value="NADH DEHYDROGENASE [UBIQUINONE] 1 ALPHA SUBCOMPLEX SUBUNIT 9, MITOCHONDRIAL"/>
    <property type="match status" value="1"/>
</dbReference>
<dbReference type="eggNOG" id="COG0702">
    <property type="taxonomic scope" value="Bacteria"/>
</dbReference>
<comment type="caution">
    <text evidence="2">The sequence shown here is derived from an EMBL/GenBank/DDBJ whole genome shotgun (WGS) entry which is preliminary data.</text>
</comment>
<dbReference type="CDD" id="cd05271">
    <property type="entry name" value="NDUFA9_like_SDR_a"/>
    <property type="match status" value="1"/>
</dbReference>
<evidence type="ECO:0000259" key="1">
    <source>
        <dbReference type="Pfam" id="PF01370"/>
    </source>
</evidence>
<dbReference type="STRING" id="1238182.C882_3050"/>
<dbReference type="Proteomes" id="UP000009881">
    <property type="component" value="Unassembled WGS sequence"/>
</dbReference>
<dbReference type="Pfam" id="PF01370">
    <property type="entry name" value="Epimerase"/>
    <property type="match status" value="1"/>
</dbReference>
<feature type="domain" description="NAD-dependent epimerase/dehydratase" evidence="1">
    <location>
        <begin position="8"/>
        <end position="237"/>
    </location>
</feature>
<sequence length="343" mass="37766">MTKKPRLVTVFGGSGFIGRHLVRRLARNGDRVRVAVRDTEKASFLKPMGDLGQISLVPASILDDDSVKRAVEGADAVVNLVGILAESGKATFERMHVEGPERIARLAKEAGVARMVQVSALGASKDSDSVYAQTKARGEEAVRKHFPDADILRPSVVFGPEDQFFNMFAKIARLSPVLPFFTDDAPALKKDPSGRFQLDLVGGGGPKFQPVYVGDVAEAIMRLLDADAPTGQTFELGGDEVVSMRDIMKIVAHETRRRRAIVPLPMWVADVEATFLQMLPKKILTRDQVRQLRKDNVVSGEFPGLKDLGIEPTTVEAIVPTYLTRFRSMHKQIILRNPSRGER</sequence>
<proteinExistence type="predicted"/>
<dbReference type="SUPFAM" id="SSF51735">
    <property type="entry name" value="NAD(P)-binding Rossmann-fold domains"/>
    <property type="match status" value="1"/>
</dbReference>
<dbReference type="PANTHER" id="PTHR12126">
    <property type="entry name" value="NADH-UBIQUINONE OXIDOREDUCTASE 39 KDA SUBUNIT-RELATED"/>
    <property type="match status" value="1"/>
</dbReference>
<evidence type="ECO:0000313" key="3">
    <source>
        <dbReference type="Proteomes" id="UP000009881"/>
    </source>
</evidence>
<reference evidence="2 3" key="1">
    <citation type="journal article" date="2013" name="Genome Announc.">
        <title>Draft Genome Sequence of an Alphaproteobacterium, Caenispirillum salinarum AK4(T), Isolated from a Solar Saltern.</title>
        <authorList>
            <person name="Khatri I."/>
            <person name="Singh A."/>
            <person name="Korpole S."/>
            <person name="Pinnaka A.K."/>
            <person name="Subramanian S."/>
        </authorList>
    </citation>
    <scope>NUCLEOTIDE SEQUENCE [LARGE SCALE GENOMIC DNA]</scope>
    <source>
        <strain evidence="2 3">AK4</strain>
    </source>
</reference>
<name>K9HUQ2_9PROT</name>
<evidence type="ECO:0000313" key="2">
    <source>
        <dbReference type="EMBL" id="EKV31986.1"/>
    </source>
</evidence>
<keyword evidence="3" id="KW-1185">Reference proteome</keyword>
<dbReference type="Gene3D" id="3.40.50.720">
    <property type="entry name" value="NAD(P)-binding Rossmann-like Domain"/>
    <property type="match status" value="1"/>
</dbReference>
<dbReference type="PATRIC" id="fig|1238182.3.peg.798"/>
<accession>K9HUQ2</accession>